<accession>A0A9N9WK25</accession>
<name>A0A9N9WK25_9NEOP</name>
<reference evidence="1" key="1">
    <citation type="submission" date="2021-12" db="EMBL/GenBank/DDBJ databases">
        <authorList>
            <person name="King R."/>
        </authorList>
    </citation>
    <scope>NUCLEOTIDE SEQUENCE</scope>
</reference>
<sequence length="214" mass="24770">MMVIQGPTYLSVSTVVLTSQYIRRQMLINMYRLLISLVLLQLVTSNKWCEQHPNICTHKHHDYHKSHEKYRQFHELSWDVVRLSRKVQRACEGDVNTSESYEMDNYRFTVSFSNVTSEDITVKAKHRVLFIETKVNKGGIETSASVLKILPDFLNIHEGLWTFTNGELDISIPHNITLGVEVTKSCQTNIDESVITLPKQNIDLRFKKDTETTV</sequence>
<dbReference type="Proteomes" id="UP001153714">
    <property type="component" value="Chromosome 9"/>
</dbReference>
<dbReference type="OrthoDB" id="7489956at2759"/>
<keyword evidence="2" id="KW-1185">Reference proteome</keyword>
<dbReference type="EMBL" id="OU893340">
    <property type="protein sequence ID" value="CAG9796310.1"/>
    <property type="molecule type" value="Genomic_DNA"/>
</dbReference>
<gene>
    <name evidence="1" type="ORF">DIATSA_LOCUS13507</name>
</gene>
<organism evidence="1 2">
    <name type="scientific">Diatraea saccharalis</name>
    <name type="common">sugarcane borer</name>
    <dbReference type="NCBI Taxonomy" id="40085"/>
    <lineage>
        <taxon>Eukaryota</taxon>
        <taxon>Metazoa</taxon>
        <taxon>Ecdysozoa</taxon>
        <taxon>Arthropoda</taxon>
        <taxon>Hexapoda</taxon>
        <taxon>Insecta</taxon>
        <taxon>Pterygota</taxon>
        <taxon>Neoptera</taxon>
        <taxon>Endopterygota</taxon>
        <taxon>Lepidoptera</taxon>
        <taxon>Glossata</taxon>
        <taxon>Ditrysia</taxon>
        <taxon>Pyraloidea</taxon>
        <taxon>Crambidae</taxon>
        <taxon>Crambinae</taxon>
        <taxon>Diatraea</taxon>
    </lineage>
</organism>
<protein>
    <submittedName>
        <fullName evidence="1">Uncharacterized protein</fullName>
    </submittedName>
</protein>
<evidence type="ECO:0000313" key="1">
    <source>
        <dbReference type="EMBL" id="CAG9796310.1"/>
    </source>
</evidence>
<dbReference type="AlphaFoldDB" id="A0A9N9WK25"/>
<dbReference type="CDD" id="cd00298">
    <property type="entry name" value="ACD_sHsps_p23-like"/>
    <property type="match status" value="1"/>
</dbReference>
<evidence type="ECO:0000313" key="2">
    <source>
        <dbReference type="Proteomes" id="UP001153714"/>
    </source>
</evidence>
<proteinExistence type="predicted"/>
<reference evidence="1" key="2">
    <citation type="submission" date="2022-10" db="EMBL/GenBank/DDBJ databases">
        <authorList>
            <consortium name="ENA_rothamsted_submissions"/>
            <consortium name="culmorum"/>
            <person name="King R."/>
        </authorList>
    </citation>
    <scope>NUCLEOTIDE SEQUENCE</scope>
</reference>